<evidence type="ECO:0000256" key="11">
    <source>
        <dbReference type="RuleBase" id="RU004227"/>
    </source>
</evidence>
<dbReference type="SMART" id="SM00382">
    <property type="entry name" value="AAA"/>
    <property type="match status" value="1"/>
</dbReference>
<dbReference type="PANTHER" id="PTHR30050:SF2">
    <property type="entry name" value="CHROMOSOMAL REPLICATION INITIATOR PROTEIN DNAA"/>
    <property type="match status" value="1"/>
</dbReference>
<dbReference type="Gene3D" id="3.40.50.300">
    <property type="entry name" value="P-loop containing nucleotide triphosphate hydrolases"/>
    <property type="match status" value="1"/>
</dbReference>
<evidence type="ECO:0000256" key="8">
    <source>
        <dbReference type="HAMAP-Rule" id="MF_00377"/>
    </source>
</evidence>
<dbReference type="PANTHER" id="PTHR30050">
    <property type="entry name" value="CHROMOSOMAL REPLICATION INITIATOR PROTEIN DNAA"/>
    <property type="match status" value="1"/>
</dbReference>
<keyword evidence="7 8" id="KW-0238">DNA-binding</keyword>
<feature type="region of interest" description="Domain I, interacts with DnaA modulators" evidence="8">
    <location>
        <begin position="1"/>
        <end position="98"/>
    </location>
</feature>
<evidence type="ECO:0000313" key="16">
    <source>
        <dbReference type="Proteomes" id="UP000593915"/>
    </source>
</evidence>
<dbReference type="GO" id="GO:0005737">
    <property type="term" value="C:cytoplasm"/>
    <property type="evidence" value="ECO:0007669"/>
    <property type="project" value="UniProtKB-SubCell"/>
</dbReference>
<dbReference type="Pfam" id="PF00308">
    <property type="entry name" value="Bac_DnaA"/>
    <property type="match status" value="1"/>
</dbReference>
<dbReference type="GO" id="GO:0003688">
    <property type="term" value="F:DNA replication origin binding"/>
    <property type="evidence" value="ECO:0007669"/>
    <property type="project" value="UniProtKB-UniRule"/>
</dbReference>
<keyword evidence="5 8" id="KW-0067">ATP-binding</keyword>
<dbReference type="PROSITE" id="PS01008">
    <property type="entry name" value="DNAA"/>
    <property type="match status" value="1"/>
</dbReference>
<evidence type="ECO:0000256" key="4">
    <source>
        <dbReference type="ARBA" id="ARBA00022741"/>
    </source>
</evidence>
<dbReference type="Gene3D" id="1.10.1750.10">
    <property type="match status" value="1"/>
</dbReference>
<dbReference type="GO" id="GO:0005886">
    <property type="term" value="C:plasma membrane"/>
    <property type="evidence" value="ECO:0007669"/>
    <property type="project" value="TreeGrafter"/>
</dbReference>
<feature type="region of interest" description="Disordered" evidence="12">
    <location>
        <begin position="86"/>
        <end position="121"/>
    </location>
</feature>
<dbReference type="PRINTS" id="PR00051">
    <property type="entry name" value="DNAA"/>
</dbReference>
<protein>
    <recommendedName>
        <fullName evidence="8 9">Chromosomal replication initiator protein DnaA</fullName>
    </recommendedName>
</protein>
<evidence type="ECO:0000256" key="7">
    <source>
        <dbReference type="ARBA" id="ARBA00023125"/>
    </source>
</evidence>
<evidence type="ECO:0000256" key="2">
    <source>
        <dbReference type="ARBA" id="ARBA00022490"/>
    </source>
</evidence>
<dbReference type="Proteomes" id="UP000593915">
    <property type="component" value="Chromosome"/>
</dbReference>
<dbReference type="GO" id="GO:0006275">
    <property type="term" value="P:regulation of DNA replication"/>
    <property type="evidence" value="ECO:0007669"/>
    <property type="project" value="UniProtKB-UniRule"/>
</dbReference>
<comment type="similarity">
    <text evidence="1 8 11">Belongs to the DnaA family.</text>
</comment>
<feature type="region of interest" description="Domain IV, binds dsDNA" evidence="8">
    <location>
        <begin position="338"/>
        <end position="462"/>
    </location>
</feature>
<dbReference type="GO" id="GO:0005524">
    <property type="term" value="F:ATP binding"/>
    <property type="evidence" value="ECO:0007669"/>
    <property type="project" value="UniProtKB-UniRule"/>
</dbReference>
<dbReference type="InterPro" id="IPR018312">
    <property type="entry name" value="Chromosome_initiator_DnaA_CS"/>
</dbReference>
<sequence>MSEWNYELFWDEIISQFKNELQEASFSMFFAVIRYKASTKTSIIIEVPSQFIKIQIMQRYQADIERKLLEISGQKLLVEFEVSTVPTTNSQNEPEEDTHSLNTKTIVKPAPKKNESRGAHPSLNEDYNFDDFIVGPNNNFAVNAALAITKNPGTSYNPFLIYGGVGLGKTHLMQAIGNDIWKNTKLKVIYVTAENFTNEFVECVQKKAMPSFKSKYRTADILLIDDIHFFQGKAETQEELFHTFNELYERNKQIVFTCDRPPSELKNLSKRLQSRFERGLNVDLQTPGFETRCAILLKKLEKRSVKIPEKVVQMVAKNVSSNVRDLEAALTKLIAYAELTKKEITEALAQNLLRDFFGSTRQRNVSVDIIQKTVADYFRISISDIKGKKRTKSFAYPRQIAMYLCRKMTECSTTELGNEFGGRDHTTILHGCNKVEDLMRADPGTETTIHELQKQIKENINK</sequence>
<dbReference type="InterPro" id="IPR001957">
    <property type="entry name" value="Chromosome_initiator_DnaA"/>
</dbReference>
<evidence type="ECO:0000313" key="15">
    <source>
        <dbReference type="EMBL" id="QOW60519.1"/>
    </source>
</evidence>
<comment type="caution">
    <text evidence="8">Lacks conserved residue(s) required for the propagation of feature annotation.</text>
</comment>
<feature type="domain" description="AAA+ ATPase" evidence="13">
    <location>
        <begin position="155"/>
        <end position="286"/>
    </location>
</feature>
<dbReference type="EMBL" id="CP061839">
    <property type="protein sequence ID" value="QOW60519.1"/>
    <property type="molecule type" value="Genomic_DNA"/>
</dbReference>
<dbReference type="SUPFAM" id="SSF52540">
    <property type="entry name" value="P-loop containing nucleoside triphosphate hydrolases"/>
    <property type="match status" value="1"/>
</dbReference>
<dbReference type="Pfam" id="PF08299">
    <property type="entry name" value="Bac_DnaA_C"/>
    <property type="match status" value="1"/>
</dbReference>
<dbReference type="NCBIfam" id="TIGR00362">
    <property type="entry name" value="DnaA"/>
    <property type="match status" value="1"/>
</dbReference>
<dbReference type="InterPro" id="IPR027417">
    <property type="entry name" value="P-loop_NTPase"/>
</dbReference>
<feature type="binding site" evidence="8">
    <location>
        <position position="169"/>
    </location>
    <ligand>
        <name>ATP</name>
        <dbReference type="ChEBI" id="CHEBI:30616"/>
    </ligand>
</feature>
<dbReference type="Pfam" id="PF11638">
    <property type="entry name" value="DnaA_N"/>
    <property type="match status" value="1"/>
</dbReference>
<gene>
    <name evidence="8 15" type="primary">dnaA</name>
    <name evidence="15" type="ORF">IFE08_12020</name>
</gene>
<dbReference type="RefSeq" id="WP_194076033.1">
    <property type="nucleotide sequence ID" value="NZ_CP061839.1"/>
</dbReference>
<reference evidence="15 16" key="1">
    <citation type="submission" date="2020-09" db="EMBL/GenBank/DDBJ databases">
        <title>Characterization of Treponema spp. from bovine digital dermatitis in Korea.</title>
        <authorList>
            <person name="Espiritu H.M."/>
            <person name="Cho Y.I."/>
            <person name="Mamuad L."/>
        </authorList>
    </citation>
    <scope>NUCLEOTIDE SEQUENCE [LARGE SCALE GENOMIC DNA]</scope>
    <source>
        <strain evidence="15 16">KS1</strain>
    </source>
</reference>
<dbReference type="InterPro" id="IPR013317">
    <property type="entry name" value="DnaA_dom"/>
</dbReference>
<dbReference type="InterPro" id="IPR024633">
    <property type="entry name" value="DnaA_N_dom"/>
</dbReference>
<evidence type="ECO:0000259" key="14">
    <source>
        <dbReference type="SMART" id="SM00760"/>
    </source>
</evidence>
<feature type="domain" description="Chromosomal replication initiator DnaA C-terminal" evidence="14">
    <location>
        <begin position="366"/>
        <end position="435"/>
    </location>
</feature>
<feature type="binding site" evidence="8">
    <location>
        <position position="168"/>
    </location>
    <ligand>
        <name>ATP</name>
        <dbReference type="ChEBI" id="CHEBI:30616"/>
    </ligand>
</feature>
<evidence type="ECO:0000256" key="10">
    <source>
        <dbReference type="RuleBase" id="RU000577"/>
    </source>
</evidence>
<keyword evidence="3 8" id="KW-0235">DNA replication</keyword>
<dbReference type="InterPro" id="IPR010921">
    <property type="entry name" value="Trp_repressor/repl_initiator"/>
</dbReference>
<dbReference type="HAMAP" id="MF_00377">
    <property type="entry name" value="DnaA_bact"/>
    <property type="match status" value="1"/>
</dbReference>
<dbReference type="Gene3D" id="3.30.300.180">
    <property type="match status" value="1"/>
</dbReference>
<dbReference type="SUPFAM" id="SSF48295">
    <property type="entry name" value="TrpR-like"/>
    <property type="match status" value="1"/>
</dbReference>
<dbReference type="CDD" id="cd00009">
    <property type="entry name" value="AAA"/>
    <property type="match status" value="1"/>
</dbReference>
<proteinExistence type="inferred from homology"/>
<dbReference type="GO" id="GO:0006270">
    <property type="term" value="P:DNA replication initiation"/>
    <property type="evidence" value="ECO:0007669"/>
    <property type="project" value="UniProtKB-UniRule"/>
</dbReference>
<accession>A0A7S6WP11</accession>
<feature type="binding site" evidence="8">
    <location>
        <position position="170"/>
    </location>
    <ligand>
        <name>ATP</name>
        <dbReference type="ChEBI" id="CHEBI:30616"/>
    </ligand>
</feature>
<keyword evidence="6 8" id="KW-0446">Lipid-binding</keyword>
<dbReference type="Gene3D" id="1.10.8.60">
    <property type="match status" value="1"/>
</dbReference>
<dbReference type="FunFam" id="3.40.50.300:FF:000668">
    <property type="entry name" value="Chromosomal replication initiator protein DnaA"/>
    <property type="match status" value="1"/>
</dbReference>
<evidence type="ECO:0000256" key="1">
    <source>
        <dbReference type="ARBA" id="ARBA00006583"/>
    </source>
</evidence>
<dbReference type="SMART" id="SM00760">
    <property type="entry name" value="Bac_DnaA_C"/>
    <property type="match status" value="1"/>
</dbReference>
<dbReference type="InterPro" id="IPR020591">
    <property type="entry name" value="Chromosome_initiator_DnaA-like"/>
</dbReference>
<dbReference type="CDD" id="cd06571">
    <property type="entry name" value="Bac_DnaA_C"/>
    <property type="match status" value="1"/>
</dbReference>
<dbReference type="AlphaFoldDB" id="A0A7S6WP11"/>
<comment type="subcellular location">
    <subcellularLocation>
        <location evidence="8">Cytoplasm</location>
    </subcellularLocation>
</comment>
<comment type="subunit">
    <text evidence="8">Oligomerizes as a right-handed, spiral filament on DNA at oriC.</text>
</comment>
<comment type="function">
    <text evidence="8 10">Plays an essential role in the initiation and regulation of chromosomal replication. ATP-DnaA binds to the origin of replication (oriC) to initiate formation of the DNA replication initiation complex once per cell cycle. Binds the DnaA box (a 9 base pair repeat at the origin) and separates the double-stranded (ds)DNA. Forms a right-handed helical filament on oriC DNA; dsDNA binds to the exterior of the filament while single-stranded (ss)DNA is stabiized in the filament's interior. The ATP-DnaA-oriC complex binds and stabilizes one strand of the AT-rich DNA unwinding element (DUE), permitting loading of DNA polymerase. After initiation quickly degrades to an ADP-DnaA complex that is not apt for DNA replication. Binds acidic phospholipids.</text>
</comment>
<keyword evidence="2 8" id="KW-0963">Cytoplasm</keyword>
<feature type="binding site" evidence="8">
    <location>
        <position position="166"/>
    </location>
    <ligand>
        <name>ATP</name>
        <dbReference type="ChEBI" id="CHEBI:30616"/>
    </ligand>
</feature>
<dbReference type="GO" id="GO:0008289">
    <property type="term" value="F:lipid binding"/>
    <property type="evidence" value="ECO:0007669"/>
    <property type="project" value="UniProtKB-KW"/>
</dbReference>
<dbReference type="InterPro" id="IPR003593">
    <property type="entry name" value="AAA+_ATPase"/>
</dbReference>
<evidence type="ECO:0000256" key="5">
    <source>
        <dbReference type="ARBA" id="ARBA00022840"/>
    </source>
</evidence>
<evidence type="ECO:0000256" key="6">
    <source>
        <dbReference type="ARBA" id="ARBA00023121"/>
    </source>
</evidence>
<organism evidence="15 16">
    <name type="scientific">Treponema pedis</name>
    <dbReference type="NCBI Taxonomy" id="409322"/>
    <lineage>
        <taxon>Bacteria</taxon>
        <taxon>Pseudomonadati</taxon>
        <taxon>Spirochaetota</taxon>
        <taxon>Spirochaetia</taxon>
        <taxon>Spirochaetales</taxon>
        <taxon>Treponemataceae</taxon>
        <taxon>Treponema</taxon>
    </lineage>
</organism>
<evidence type="ECO:0000256" key="3">
    <source>
        <dbReference type="ARBA" id="ARBA00022705"/>
    </source>
</evidence>
<dbReference type="InterPro" id="IPR038454">
    <property type="entry name" value="DnaA_N_sf"/>
</dbReference>
<evidence type="ECO:0000256" key="9">
    <source>
        <dbReference type="NCBIfam" id="TIGR00362"/>
    </source>
</evidence>
<comment type="domain">
    <text evidence="8">Domain I is involved in oligomerization and binding regulators, domain II is flexibile and of varying length in different bacteria, domain III forms the AAA+ region, while domain IV binds dsDNA.</text>
</comment>
<dbReference type="InterPro" id="IPR013159">
    <property type="entry name" value="DnaA_C"/>
</dbReference>
<name>A0A7S6WP11_9SPIR</name>
<evidence type="ECO:0000259" key="13">
    <source>
        <dbReference type="SMART" id="SM00382"/>
    </source>
</evidence>
<keyword evidence="4 8" id="KW-0547">Nucleotide-binding</keyword>
<evidence type="ECO:0000256" key="12">
    <source>
        <dbReference type="SAM" id="MobiDB-lite"/>
    </source>
</evidence>